<name>A0A238YAF7_HALEZ</name>
<dbReference type="Gene3D" id="3.10.290.30">
    <property type="entry name" value="MM3350-like"/>
    <property type="match status" value="1"/>
</dbReference>
<dbReference type="Proteomes" id="UP000198297">
    <property type="component" value="Unassembled WGS sequence"/>
</dbReference>
<reference evidence="3 4" key="1">
    <citation type="submission" date="2017-06" db="EMBL/GenBank/DDBJ databases">
        <authorList>
            <person name="Kim H.J."/>
            <person name="Triplett B.A."/>
        </authorList>
    </citation>
    <scope>NUCLEOTIDE SEQUENCE [LARGE SCALE GENOMIC DNA]</scope>
    <source>
        <strain evidence="3 4">DSM 19316</strain>
    </source>
</reference>
<dbReference type="RefSeq" id="WP_089308987.1">
    <property type="nucleotide sequence ID" value="NZ_FZNK01000009.1"/>
</dbReference>
<accession>A0A238YAF7</accession>
<evidence type="ECO:0000256" key="1">
    <source>
        <dbReference type="SAM" id="MobiDB-lite"/>
    </source>
</evidence>
<evidence type="ECO:0000259" key="2">
    <source>
        <dbReference type="Pfam" id="PF07929"/>
    </source>
</evidence>
<dbReference type="Pfam" id="PF07929">
    <property type="entry name" value="PRiA4_ORF3"/>
    <property type="match status" value="1"/>
</dbReference>
<evidence type="ECO:0000313" key="4">
    <source>
        <dbReference type="Proteomes" id="UP000198297"/>
    </source>
</evidence>
<dbReference type="AlphaFoldDB" id="A0A238YAF7"/>
<feature type="domain" description="Plasmid pRiA4b Orf3-like" evidence="2">
    <location>
        <begin position="20"/>
        <end position="179"/>
    </location>
</feature>
<dbReference type="InterPro" id="IPR024047">
    <property type="entry name" value="MM3350-like_sf"/>
</dbReference>
<protein>
    <submittedName>
        <fullName evidence="3">PRiA4b ORF-3-like protein</fullName>
    </submittedName>
</protein>
<feature type="region of interest" description="Disordered" evidence="1">
    <location>
        <begin position="157"/>
        <end position="186"/>
    </location>
</feature>
<dbReference type="SUPFAM" id="SSF159941">
    <property type="entry name" value="MM3350-like"/>
    <property type="match status" value="2"/>
</dbReference>
<proteinExistence type="predicted"/>
<sequence>MTAYTLRVELAPNPPIFEPDEDEKVWCDIEVDKTHTLVELHEAIFDAFDRWDAHMYEFMIYDSDGIATRCYAMPEQYEGGPSWPAMDSEQIERAISQVGAEDEPEAAKERFRDLRLNPPEEGNAGETTIGELNPEELKWIHYQFDFGDNWEHIITAEESREGSLDGDPQIVEKHGPIPPQYHDPAE</sequence>
<organism evidence="3 4">
    <name type="scientific">Halorubrum ezzemoulense</name>
    <name type="common">Halorubrum chaoviator</name>
    <dbReference type="NCBI Taxonomy" id="337243"/>
    <lineage>
        <taxon>Archaea</taxon>
        <taxon>Methanobacteriati</taxon>
        <taxon>Methanobacteriota</taxon>
        <taxon>Stenosarchaea group</taxon>
        <taxon>Halobacteria</taxon>
        <taxon>Halobacteriales</taxon>
        <taxon>Haloferacaceae</taxon>
        <taxon>Halorubrum</taxon>
    </lineage>
</organism>
<evidence type="ECO:0000313" key="3">
    <source>
        <dbReference type="EMBL" id="SNR67329.1"/>
    </source>
</evidence>
<gene>
    <name evidence="3" type="ORF">SAMN06266787_10971</name>
</gene>
<dbReference type="InterPro" id="IPR012912">
    <property type="entry name" value="Plasmid_pRiA4b_Orf3-like"/>
</dbReference>
<feature type="compositionally biased region" description="Pro residues" evidence="1">
    <location>
        <begin position="176"/>
        <end position="186"/>
    </location>
</feature>
<dbReference type="EMBL" id="FZNK01000009">
    <property type="protein sequence ID" value="SNR67329.1"/>
    <property type="molecule type" value="Genomic_DNA"/>
</dbReference>